<keyword evidence="5" id="KW-1185">Reference proteome</keyword>
<dbReference type="CDD" id="cd00160">
    <property type="entry name" value="RhoGEF"/>
    <property type="match status" value="1"/>
</dbReference>
<accession>A0AAW0N6P7</accession>
<feature type="domain" description="DH" evidence="2">
    <location>
        <begin position="416"/>
        <end position="597"/>
    </location>
</feature>
<dbReference type="PANTHER" id="PTHR16777">
    <property type="entry name" value="PROTEIN ECT2"/>
    <property type="match status" value="1"/>
</dbReference>
<dbReference type="GO" id="GO:0005096">
    <property type="term" value="F:GTPase activator activity"/>
    <property type="evidence" value="ECO:0007669"/>
    <property type="project" value="InterPro"/>
</dbReference>
<dbReference type="InterPro" id="IPR001331">
    <property type="entry name" value="GDS_CDC24_CS"/>
</dbReference>
<dbReference type="GO" id="GO:0035556">
    <property type="term" value="P:intracellular signal transduction"/>
    <property type="evidence" value="ECO:0007669"/>
    <property type="project" value="InterPro"/>
</dbReference>
<dbReference type="InterPro" id="IPR049395">
    <property type="entry name" value="ECT2_PH"/>
</dbReference>
<protein>
    <recommendedName>
        <fullName evidence="6">Epithelial cell transforming 2</fullName>
    </recommendedName>
</protein>
<evidence type="ECO:0000259" key="2">
    <source>
        <dbReference type="PROSITE" id="PS50010"/>
    </source>
</evidence>
<feature type="compositionally biased region" description="Low complexity" evidence="1">
    <location>
        <begin position="395"/>
        <end position="412"/>
    </location>
</feature>
<dbReference type="FunFam" id="1.20.900.10:FF:000022">
    <property type="entry name" value="protein ECT2 isoform X1"/>
    <property type="match status" value="1"/>
</dbReference>
<feature type="domain" description="BRCT" evidence="3">
    <location>
        <begin position="138"/>
        <end position="217"/>
    </location>
</feature>
<gene>
    <name evidence="4" type="ORF">WMY93_024989</name>
</gene>
<reference evidence="5" key="1">
    <citation type="submission" date="2024-04" db="EMBL/GenBank/DDBJ databases">
        <title>Salinicola lusitanus LLJ914,a marine bacterium isolated from the Okinawa Trough.</title>
        <authorList>
            <person name="Li J."/>
        </authorList>
    </citation>
    <scope>NUCLEOTIDE SEQUENCE [LARGE SCALE GENOMIC DNA]</scope>
</reference>
<proteinExistence type="predicted"/>
<dbReference type="InterPro" id="IPR011993">
    <property type="entry name" value="PH-like_dom_sf"/>
</dbReference>
<organism evidence="4 5">
    <name type="scientific">Mugilogobius chulae</name>
    <name type="common">yellowstripe goby</name>
    <dbReference type="NCBI Taxonomy" id="88201"/>
    <lineage>
        <taxon>Eukaryota</taxon>
        <taxon>Metazoa</taxon>
        <taxon>Chordata</taxon>
        <taxon>Craniata</taxon>
        <taxon>Vertebrata</taxon>
        <taxon>Euteleostomi</taxon>
        <taxon>Actinopterygii</taxon>
        <taxon>Neopterygii</taxon>
        <taxon>Teleostei</taxon>
        <taxon>Neoteleostei</taxon>
        <taxon>Acanthomorphata</taxon>
        <taxon>Gobiaria</taxon>
        <taxon>Gobiiformes</taxon>
        <taxon>Gobioidei</taxon>
        <taxon>Gobiidae</taxon>
        <taxon>Gobionellinae</taxon>
        <taxon>Mugilogobius</taxon>
    </lineage>
</organism>
<dbReference type="SUPFAM" id="SSF48065">
    <property type="entry name" value="DBL homology domain (DH-domain)"/>
    <property type="match status" value="1"/>
</dbReference>
<dbReference type="InterPro" id="IPR001357">
    <property type="entry name" value="BRCT_dom"/>
</dbReference>
<dbReference type="InterPro" id="IPR036420">
    <property type="entry name" value="BRCT_dom_sf"/>
</dbReference>
<dbReference type="InterPro" id="IPR026817">
    <property type="entry name" value="Ect2"/>
</dbReference>
<evidence type="ECO:0000313" key="5">
    <source>
        <dbReference type="Proteomes" id="UP001460270"/>
    </source>
</evidence>
<dbReference type="SUPFAM" id="SSF50729">
    <property type="entry name" value="PH domain-like"/>
    <property type="match status" value="1"/>
</dbReference>
<dbReference type="GO" id="GO:0007399">
    <property type="term" value="P:nervous system development"/>
    <property type="evidence" value="ECO:0007669"/>
    <property type="project" value="TreeGrafter"/>
</dbReference>
<evidence type="ECO:0000313" key="4">
    <source>
        <dbReference type="EMBL" id="KAK7889429.1"/>
    </source>
</evidence>
<evidence type="ECO:0008006" key="6">
    <source>
        <dbReference type="Google" id="ProtNLM"/>
    </source>
</evidence>
<evidence type="ECO:0000259" key="3">
    <source>
        <dbReference type="PROSITE" id="PS50172"/>
    </source>
</evidence>
<dbReference type="CDD" id="cd17733">
    <property type="entry name" value="BRCT_Ect2_rpt1"/>
    <property type="match status" value="1"/>
</dbReference>
<dbReference type="InterPro" id="IPR035899">
    <property type="entry name" value="DBL_dom_sf"/>
</dbReference>
<dbReference type="Pfam" id="PF21242">
    <property type="entry name" value="ECT2_PH"/>
    <property type="match status" value="1"/>
</dbReference>
<dbReference type="SMART" id="SM00292">
    <property type="entry name" value="BRCT"/>
    <property type="match status" value="2"/>
</dbReference>
<dbReference type="SUPFAM" id="SSF52113">
    <property type="entry name" value="BRCT domain"/>
    <property type="match status" value="2"/>
</dbReference>
<dbReference type="CDD" id="cd01229">
    <property type="entry name" value="PH_Ect2"/>
    <property type="match status" value="1"/>
</dbReference>
<dbReference type="Pfam" id="PF12738">
    <property type="entry name" value="PTCB-BRCT"/>
    <property type="match status" value="1"/>
</dbReference>
<dbReference type="GO" id="GO:2000431">
    <property type="term" value="P:regulation of cytokinesis, actomyosin contractile ring assembly"/>
    <property type="evidence" value="ECO:0007669"/>
    <property type="project" value="InterPro"/>
</dbReference>
<dbReference type="AlphaFoldDB" id="A0AAW0N6P7"/>
<dbReference type="InterPro" id="IPR049396">
    <property type="entry name" value="ECT2_BRCT0"/>
</dbReference>
<sequence length="867" mass="98408">MSMACEDAEEMFLPKVETRVVLVGDAGRNAALVRAVQAIRVIEVPVVKIRDAETGAEEKLMIKSIVNMDINAPFIMTDSVQEFGDGENTDFETVFVLTHFDSPDYTYLYKRDNRIVGPPVVMHCAAKEEPLPFSCRPLYSTTMLNLSLCFTGFRNKEEMKNLVNLVHHMGGTIRKDFSTKVTHLIAYSTHGEKYRLAVCMGTPILTPNWILKAWERRDEVSFHAGDEEFRTEYKVPPFQDCILSFLGFSDEEKANMEERTLKHGGTYLEVGSERCTHMVVEENSVKELPFAPHKKLYVVKQEWFWGSIQMDARAGESMYLYEKNDSPAMKKAVSLLSLTTPNSNRKRRRLKDTLAQLTKETEISPFPPPRKRASAEHSLSMGSLLDISNTPDTCKSLAESSKPSKSSTPVVSKQSARWQVSKELYQTESNYVDILSTILQLFKIPLEKEGQLGGPILAQEELKTIFGSIPDIYEVHKRIKSDLEDLLSDWSEDKSSKDLVRTYPPFVNFFEMSKETIVRCEKQKPRFHAFLKINQAKPECGRQTLVELLIRPVQRLPSVALLLNDIKKHTSDDNPDKITLEKAIESLKEVMTHINEDKRKTEGQKQIFDVVYEVDGCPANLLSSHRSLVYRVETIALGDQPCDRGENVTLFLFNDCLEIARKRHKVINTFKSPLGQTRPPPPLKHIGLMPLSQIRRVLDLQDTEDCVNAFALVVRPPTEQENLLFSFQLTGEDTVKSAWLKMLCRHVANTICKADAEDLIQCTDPDSLQVSTKDMDSTLSKASRAIKKTSKKVTRAFSFTKTPKRVIQRAFLANNTPDEKGQRLSCENRIGSSSTLAARLHSPSMVHLPSMFERKYHTFSRSSTHLI</sequence>
<dbReference type="PROSITE" id="PS00741">
    <property type="entry name" value="DH_1"/>
    <property type="match status" value="1"/>
</dbReference>
<dbReference type="GO" id="GO:0000281">
    <property type="term" value="P:mitotic cytokinesis"/>
    <property type="evidence" value="ECO:0007669"/>
    <property type="project" value="TreeGrafter"/>
</dbReference>
<feature type="domain" description="BRCT" evidence="3">
    <location>
        <begin position="233"/>
        <end position="321"/>
    </location>
</feature>
<dbReference type="Gene3D" id="1.20.900.10">
    <property type="entry name" value="Dbl homology (DH) domain"/>
    <property type="match status" value="1"/>
</dbReference>
<dbReference type="CDD" id="cd17732">
    <property type="entry name" value="BRCT_Ect2_rpt2"/>
    <property type="match status" value="1"/>
</dbReference>
<dbReference type="Pfam" id="PF00533">
    <property type="entry name" value="BRCT"/>
    <property type="match status" value="1"/>
</dbReference>
<dbReference type="PROSITE" id="PS50010">
    <property type="entry name" value="DH_2"/>
    <property type="match status" value="1"/>
</dbReference>
<dbReference type="PROSITE" id="PS50172">
    <property type="entry name" value="BRCT"/>
    <property type="match status" value="2"/>
</dbReference>
<dbReference type="GO" id="GO:0005938">
    <property type="term" value="C:cell cortex"/>
    <property type="evidence" value="ECO:0007669"/>
    <property type="project" value="TreeGrafter"/>
</dbReference>
<dbReference type="Pfam" id="PF00621">
    <property type="entry name" value="RhoGEF"/>
    <property type="match status" value="1"/>
</dbReference>
<dbReference type="Proteomes" id="UP001460270">
    <property type="component" value="Unassembled WGS sequence"/>
</dbReference>
<name>A0AAW0N6P7_9GOBI</name>
<dbReference type="Gene3D" id="3.40.50.10190">
    <property type="entry name" value="BRCT domain"/>
    <property type="match status" value="3"/>
</dbReference>
<dbReference type="GO" id="GO:0005634">
    <property type="term" value="C:nucleus"/>
    <property type="evidence" value="ECO:0007669"/>
    <property type="project" value="InterPro"/>
</dbReference>
<evidence type="ECO:0000256" key="1">
    <source>
        <dbReference type="SAM" id="MobiDB-lite"/>
    </source>
</evidence>
<dbReference type="Gene3D" id="2.30.29.30">
    <property type="entry name" value="Pleckstrin-homology domain (PH domain)/Phosphotyrosine-binding domain (PTB)"/>
    <property type="match status" value="1"/>
</dbReference>
<dbReference type="Pfam" id="PF21243">
    <property type="entry name" value="ECT2_BRCT0"/>
    <property type="match status" value="1"/>
</dbReference>
<dbReference type="GO" id="GO:0005085">
    <property type="term" value="F:guanyl-nucleotide exchange factor activity"/>
    <property type="evidence" value="ECO:0007669"/>
    <property type="project" value="InterPro"/>
</dbReference>
<feature type="region of interest" description="Disordered" evidence="1">
    <location>
        <begin position="392"/>
        <end position="412"/>
    </location>
</feature>
<dbReference type="InterPro" id="IPR000219">
    <property type="entry name" value="DH_dom"/>
</dbReference>
<dbReference type="SMART" id="SM00325">
    <property type="entry name" value="RhoGEF"/>
    <property type="match status" value="1"/>
</dbReference>
<comment type="caution">
    <text evidence="4">The sequence shown here is derived from an EMBL/GenBank/DDBJ whole genome shotgun (WGS) entry which is preliminary data.</text>
</comment>
<dbReference type="EMBL" id="JBBPFD010000018">
    <property type="protein sequence ID" value="KAK7889429.1"/>
    <property type="molecule type" value="Genomic_DNA"/>
</dbReference>
<dbReference type="PANTHER" id="PTHR16777:SF2">
    <property type="entry name" value="PROTEIN ECT2"/>
    <property type="match status" value="1"/>
</dbReference>